<evidence type="ECO:0008006" key="3">
    <source>
        <dbReference type="Google" id="ProtNLM"/>
    </source>
</evidence>
<protein>
    <recommendedName>
        <fullName evidence="3">TIGR04255 family protein</fullName>
    </recommendedName>
</protein>
<accession>A0ABY4LB84</accession>
<sequence>MALPKPKRQDLSIIMVGDFNPKIFHPSWFASEGLIKESESEDAEIEIIRPEIAIFSLDWLKLSITRDRFAAETNKEPYFEVMRDLVVGSFRILSHTPIKMLGINLKKHYTLPEKSWHHFGNTLAPKDIWDGLLVKPGLETLTLRSERQDNYKGYVRVTAGPEDAEGQLYVNINDHFTVVEDPSDNVLGSTKIVDILESEWGTSMARSNTIIDHLMERAS</sequence>
<proteinExistence type="predicted"/>
<reference evidence="1" key="1">
    <citation type="submission" date="2022-04" db="EMBL/GenBank/DDBJ databases">
        <authorList>
            <person name="Liu G."/>
        </authorList>
    </citation>
    <scope>NUCLEOTIDE SEQUENCE</scope>
    <source>
        <strain evidence="1">RG22</strain>
    </source>
</reference>
<name>A0ABY4LB84_9BACT</name>
<gene>
    <name evidence="1" type="ORF">M1B72_16430</name>
</gene>
<dbReference type="EMBL" id="CP096574">
    <property type="protein sequence ID" value="UPU35024.1"/>
    <property type="molecule type" value="Genomic_DNA"/>
</dbReference>
<keyword evidence="2" id="KW-1185">Reference proteome</keyword>
<organism evidence="1 2">
    <name type="scientific">Geomonas paludis</name>
    <dbReference type="NCBI Taxonomy" id="2740185"/>
    <lineage>
        <taxon>Bacteria</taxon>
        <taxon>Pseudomonadati</taxon>
        <taxon>Thermodesulfobacteriota</taxon>
        <taxon>Desulfuromonadia</taxon>
        <taxon>Geobacterales</taxon>
        <taxon>Geobacteraceae</taxon>
        <taxon>Geomonas</taxon>
    </lineage>
</organism>
<dbReference type="Proteomes" id="UP000831485">
    <property type="component" value="Chromosome"/>
</dbReference>
<evidence type="ECO:0000313" key="1">
    <source>
        <dbReference type="EMBL" id="UPU35024.1"/>
    </source>
</evidence>
<evidence type="ECO:0000313" key="2">
    <source>
        <dbReference type="Proteomes" id="UP000831485"/>
    </source>
</evidence>
<dbReference type="RefSeq" id="WP_248646551.1">
    <property type="nucleotide sequence ID" value="NZ_CP096574.1"/>
</dbReference>